<comment type="caution">
    <text evidence="2">The sequence shown here is derived from an EMBL/GenBank/DDBJ whole genome shotgun (WGS) entry which is preliminary data.</text>
</comment>
<accession>A0AAV7WSF7</accession>
<evidence type="ECO:0000313" key="2">
    <source>
        <dbReference type="EMBL" id="KAJ1215862.1"/>
    </source>
</evidence>
<evidence type="ECO:0000256" key="1">
    <source>
        <dbReference type="SAM" id="MobiDB-lite"/>
    </source>
</evidence>
<dbReference type="AlphaFoldDB" id="A0AAV7WSF7"/>
<name>A0AAV7WSF7_PLEWA</name>
<keyword evidence="3" id="KW-1185">Reference proteome</keyword>
<organism evidence="2 3">
    <name type="scientific">Pleurodeles waltl</name>
    <name type="common">Iberian ribbed newt</name>
    <dbReference type="NCBI Taxonomy" id="8319"/>
    <lineage>
        <taxon>Eukaryota</taxon>
        <taxon>Metazoa</taxon>
        <taxon>Chordata</taxon>
        <taxon>Craniata</taxon>
        <taxon>Vertebrata</taxon>
        <taxon>Euteleostomi</taxon>
        <taxon>Amphibia</taxon>
        <taxon>Batrachia</taxon>
        <taxon>Caudata</taxon>
        <taxon>Salamandroidea</taxon>
        <taxon>Salamandridae</taxon>
        <taxon>Pleurodelinae</taxon>
        <taxon>Pleurodeles</taxon>
    </lineage>
</organism>
<dbReference type="Proteomes" id="UP001066276">
    <property type="component" value="Chromosome 1_1"/>
</dbReference>
<protein>
    <submittedName>
        <fullName evidence="2">Uncharacterized protein</fullName>
    </submittedName>
</protein>
<gene>
    <name evidence="2" type="ORF">NDU88_003469</name>
</gene>
<evidence type="ECO:0000313" key="3">
    <source>
        <dbReference type="Proteomes" id="UP001066276"/>
    </source>
</evidence>
<feature type="region of interest" description="Disordered" evidence="1">
    <location>
        <begin position="125"/>
        <end position="146"/>
    </location>
</feature>
<reference evidence="2" key="1">
    <citation type="journal article" date="2022" name="bioRxiv">
        <title>Sequencing and chromosome-scale assembly of the giantPleurodeles waltlgenome.</title>
        <authorList>
            <person name="Brown T."/>
            <person name="Elewa A."/>
            <person name="Iarovenko S."/>
            <person name="Subramanian E."/>
            <person name="Araus A.J."/>
            <person name="Petzold A."/>
            <person name="Susuki M."/>
            <person name="Suzuki K.-i.T."/>
            <person name="Hayashi T."/>
            <person name="Toyoda A."/>
            <person name="Oliveira C."/>
            <person name="Osipova E."/>
            <person name="Leigh N.D."/>
            <person name="Simon A."/>
            <person name="Yun M.H."/>
        </authorList>
    </citation>
    <scope>NUCLEOTIDE SEQUENCE</scope>
    <source>
        <strain evidence="2">20211129_DDA</strain>
        <tissue evidence="2">Liver</tissue>
    </source>
</reference>
<proteinExistence type="predicted"/>
<dbReference type="EMBL" id="JANPWB010000001">
    <property type="protein sequence ID" value="KAJ1215862.1"/>
    <property type="molecule type" value="Genomic_DNA"/>
</dbReference>
<sequence length="146" mass="17173">MMRTAAISNQQKKTQQRELECDITTLPRAYIKRPLLATRRHLEQVRMALNELFTSQAEYAFQRLRGWHCERNKKVRMLLADQLRQREVVQAIPLLSSSTGKLLTRRQDIAEEFAKFYQDLYTPEMSPNPTQLEPFLDKAQLPQLTP</sequence>